<dbReference type="InterPro" id="IPR001382">
    <property type="entry name" value="Glyco_hydro_47"/>
</dbReference>
<evidence type="ECO:0000256" key="11">
    <source>
        <dbReference type="SAM" id="SignalP"/>
    </source>
</evidence>
<name>A0A9P4S9Z3_9PEZI</name>
<comment type="similarity">
    <text evidence="3 9">Belongs to the glycosyl hydrolase 47 family.</text>
</comment>
<feature type="active site" description="Proton donor" evidence="6">
    <location>
        <position position="645"/>
    </location>
</feature>
<keyword evidence="9" id="KW-0326">Glycosidase</keyword>
<dbReference type="InterPro" id="IPR050749">
    <property type="entry name" value="Glycosyl_Hydrolase_47"/>
</dbReference>
<keyword evidence="4 9" id="KW-0378">Hydrolase</keyword>
<dbReference type="GO" id="GO:0016020">
    <property type="term" value="C:membrane"/>
    <property type="evidence" value="ECO:0007669"/>
    <property type="project" value="InterPro"/>
</dbReference>
<reference evidence="12" key="1">
    <citation type="journal article" date="2020" name="Stud. Mycol.">
        <title>101 Dothideomycetes genomes: a test case for predicting lifestyles and emergence of pathogens.</title>
        <authorList>
            <person name="Haridas S."/>
            <person name="Albert R."/>
            <person name="Binder M."/>
            <person name="Bloem J."/>
            <person name="Labutti K."/>
            <person name="Salamov A."/>
            <person name="Andreopoulos B."/>
            <person name="Baker S."/>
            <person name="Barry K."/>
            <person name="Bills G."/>
            <person name="Bluhm B."/>
            <person name="Cannon C."/>
            <person name="Castanera R."/>
            <person name="Culley D."/>
            <person name="Daum C."/>
            <person name="Ezra D."/>
            <person name="Gonzalez J."/>
            <person name="Henrissat B."/>
            <person name="Kuo A."/>
            <person name="Liang C."/>
            <person name="Lipzen A."/>
            <person name="Lutzoni F."/>
            <person name="Magnuson J."/>
            <person name="Mondo S."/>
            <person name="Nolan M."/>
            <person name="Ohm R."/>
            <person name="Pangilinan J."/>
            <person name="Park H.-J."/>
            <person name="Ramirez L."/>
            <person name="Alfaro M."/>
            <person name="Sun H."/>
            <person name="Tritt A."/>
            <person name="Yoshinaga Y."/>
            <person name="Zwiers L.-H."/>
            <person name="Turgeon B."/>
            <person name="Goodwin S."/>
            <person name="Spatafora J."/>
            <person name="Crous P."/>
            <person name="Grigoriev I."/>
        </authorList>
    </citation>
    <scope>NUCLEOTIDE SEQUENCE</scope>
    <source>
        <strain evidence="12">CBS 101060</strain>
    </source>
</reference>
<comment type="cofactor">
    <cofactor evidence="1 7">
        <name>Ca(2+)</name>
        <dbReference type="ChEBI" id="CHEBI:29108"/>
    </cofactor>
</comment>
<comment type="caution">
    <text evidence="12">The sequence shown here is derived from an EMBL/GenBank/DDBJ whole genome shotgun (WGS) entry which is preliminary data.</text>
</comment>
<evidence type="ECO:0000313" key="12">
    <source>
        <dbReference type="EMBL" id="KAF2838594.1"/>
    </source>
</evidence>
<feature type="disulfide bond" evidence="8">
    <location>
        <begin position="602"/>
        <end position="631"/>
    </location>
</feature>
<dbReference type="GO" id="GO:0004571">
    <property type="term" value="F:mannosyl-oligosaccharide 1,2-alpha-mannosidase activity"/>
    <property type="evidence" value="ECO:0007669"/>
    <property type="project" value="InterPro"/>
</dbReference>
<evidence type="ECO:0000256" key="6">
    <source>
        <dbReference type="PIRSR" id="PIRSR601382-1"/>
    </source>
</evidence>
<keyword evidence="7" id="KW-0106">Calcium</keyword>
<dbReference type="SUPFAM" id="SSF48225">
    <property type="entry name" value="Seven-hairpin glycosidases"/>
    <property type="match status" value="1"/>
</dbReference>
<dbReference type="EC" id="3.2.1.-" evidence="9"/>
<feature type="region of interest" description="Disordered" evidence="10">
    <location>
        <begin position="460"/>
        <end position="484"/>
    </location>
</feature>
<evidence type="ECO:0000256" key="3">
    <source>
        <dbReference type="ARBA" id="ARBA00007658"/>
    </source>
</evidence>
<feature type="region of interest" description="Disordered" evidence="10">
    <location>
        <begin position="695"/>
        <end position="716"/>
    </location>
</feature>
<dbReference type="AlphaFoldDB" id="A0A9P4S9Z3"/>
<evidence type="ECO:0000256" key="2">
    <source>
        <dbReference type="ARBA" id="ARBA00004922"/>
    </source>
</evidence>
<feature type="active site" evidence="6">
    <location>
        <position position="801"/>
    </location>
</feature>
<protein>
    <recommendedName>
        <fullName evidence="9">alpha-1,2-Mannosidase</fullName>
        <ecNumber evidence="9">3.2.1.-</ecNumber>
    </recommendedName>
</protein>
<dbReference type="GO" id="GO:0005509">
    <property type="term" value="F:calcium ion binding"/>
    <property type="evidence" value="ECO:0007669"/>
    <property type="project" value="InterPro"/>
</dbReference>
<keyword evidence="11" id="KW-0732">Signal</keyword>
<organism evidence="12 13">
    <name type="scientific">Patellaria atrata CBS 101060</name>
    <dbReference type="NCBI Taxonomy" id="1346257"/>
    <lineage>
        <taxon>Eukaryota</taxon>
        <taxon>Fungi</taxon>
        <taxon>Dikarya</taxon>
        <taxon>Ascomycota</taxon>
        <taxon>Pezizomycotina</taxon>
        <taxon>Dothideomycetes</taxon>
        <taxon>Dothideomycetes incertae sedis</taxon>
        <taxon>Patellariales</taxon>
        <taxon>Patellariaceae</taxon>
        <taxon>Patellaria</taxon>
    </lineage>
</organism>
<feature type="active site" evidence="6">
    <location>
        <position position="521"/>
    </location>
</feature>
<evidence type="ECO:0000256" key="7">
    <source>
        <dbReference type="PIRSR" id="PIRSR601382-2"/>
    </source>
</evidence>
<feature type="signal peptide" evidence="11">
    <location>
        <begin position="1"/>
        <end position="24"/>
    </location>
</feature>
<comment type="pathway">
    <text evidence="2">Protein modification; protein glycosylation.</text>
</comment>
<feature type="region of interest" description="Disordered" evidence="10">
    <location>
        <begin position="75"/>
        <end position="121"/>
    </location>
</feature>
<keyword evidence="5 8" id="KW-1015">Disulfide bond</keyword>
<feature type="active site" description="Proton donor" evidence="6">
    <location>
        <position position="291"/>
    </location>
</feature>
<evidence type="ECO:0000256" key="9">
    <source>
        <dbReference type="RuleBase" id="RU361193"/>
    </source>
</evidence>
<dbReference type="Proteomes" id="UP000799429">
    <property type="component" value="Unassembled WGS sequence"/>
</dbReference>
<evidence type="ECO:0000256" key="8">
    <source>
        <dbReference type="PIRSR" id="PIRSR601382-3"/>
    </source>
</evidence>
<dbReference type="PANTHER" id="PTHR11742">
    <property type="entry name" value="MANNOSYL-OLIGOSACCHARIDE ALPHA-1,2-MANNOSIDASE-RELATED"/>
    <property type="match status" value="1"/>
</dbReference>
<evidence type="ECO:0000256" key="10">
    <source>
        <dbReference type="SAM" id="MobiDB-lite"/>
    </source>
</evidence>
<dbReference type="Pfam" id="PF01532">
    <property type="entry name" value="Glyco_hydro_47"/>
    <property type="match status" value="1"/>
</dbReference>
<evidence type="ECO:0000256" key="1">
    <source>
        <dbReference type="ARBA" id="ARBA00001913"/>
    </source>
</evidence>
<feature type="compositionally biased region" description="Low complexity" evidence="10">
    <location>
        <begin position="695"/>
        <end position="710"/>
    </location>
</feature>
<dbReference type="InterPro" id="IPR012341">
    <property type="entry name" value="6hp_glycosidase-like_sf"/>
</dbReference>
<gene>
    <name evidence="12" type="ORF">M501DRAFT_935109</name>
</gene>
<proteinExistence type="inferred from homology"/>
<dbReference type="GO" id="GO:0005783">
    <property type="term" value="C:endoplasmic reticulum"/>
    <property type="evidence" value="ECO:0007669"/>
    <property type="project" value="TreeGrafter"/>
</dbReference>
<dbReference type="PANTHER" id="PTHR11742:SF103">
    <property type="entry name" value="ENDOPLASMIC RETICULUM MANNOSIDASE MNL2-RELATED"/>
    <property type="match status" value="1"/>
</dbReference>
<evidence type="ECO:0000256" key="4">
    <source>
        <dbReference type="ARBA" id="ARBA00022801"/>
    </source>
</evidence>
<dbReference type="GO" id="GO:0036503">
    <property type="term" value="P:ERAD pathway"/>
    <property type="evidence" value="ECO:0007669"/>
    <property type="project" value="UniProtKB-ARBA"/>
</dbReference>
<dbReference type="GO" id="GO:0005975">
    <property type="term" value="P:carbohydrate metabolic process"/>
    <property type="evidence" value="ECO:0007669"/>
    <property type="project" value="InterPro"/>
</dbReference>
<keyword evidence="13" id="KW-1185">Reference proteome</keyword>
<feature type="compositionally biased region" description="Basic and acidic residues" evidence="10">
    <location>
        <begin position="747"/>
        <end position="759"/>
    </location>
</feature>
<dbReference type="OrthoDB" id="8118055at2759"/>
<dbReference type="PRINTS" id="PR00747">
    <property type="entry name" value="GLYHDRLASE47"/>
</dbReference>
<dbReference type="EMBL" id="MU006096">
    <property type="protein sequence ID" value="KAF2838594.1"/>
    <property type="molecule type" value="Genomic_DNA"/>
</dbReference>
<keyword evidence="7" id="KW-0479">Metal-binding</keyword>
<sequence>MLRYRRYRVFLLFTVVAIIAFVQLRGTQEWETAKNYAPDALRHPWGQNPVDGTKPNPDQRPGVIVVETKRPDLHIPAADTPFDRLPAPTYSHINRPTQKPRPTQRPHKTAPTKINPTPDQDGIPTHHYNLDFNPADIPVEHGEGRLEPVIPPANDQVPIIHWRKQKEHFPVPEGSTIQLPTGTPTSIPKIQHTFTEESEVAKADREQKQAAVKEAFLHSWNGYRQFAWLKDELSPVSNGSRDPFCGWAATLVDSLDTLWIMGLKEEFQEAVNAVANIDFTTSIRFDIPIFEATIRYLGGLLAAYDISGRDQKILLDKAVEIGDIMFGAFDTPNRMPVTFYTWKPTFASQPHRASTRVVLAEIGSLTMEFTRLAQLTKEPKYFDAVQRVTDALEEFQGKTRLPGMWPTYLDASGCKRPSHSTDPTIPVALPNTEAYIRDESSSGNPVDATTLEQDVPIKGKIQGWDDNHSSNSSSKTKRQLESEPLTDLDAAAEKKLECIPQGLVSSSDYGSEQFTLGGLSDSTYEYLPKEWLLLGGLKDQYKTMYETSADVFSKKLFFRPMTKDNRDILVSGKLSLSPITTTESTEIVMDEDFEAESAHLTCFAGGMLAMGAKIFGREEDLEVAAKLTDGCVWAYESTATGIMPEALIAIKCQNPASCTWNETEWYSRLDPFAESRMRAYNEQIAAIKEQQAAAAAASLEKPPTAASTAESDADAEVDRIIFDQRETPAVSPKMAKRQLDGVSTEGPVKKEKLGPREDADYNPYPDPPPTLEEYAKSRIEDERLPEGFLSIVDRKYILRPEAIESVFYMYRITGDQHWREVGWKMFNAIMSKTRAPYGNSAIDDVTKSIPQQLDEMESFWLAETLKYFYLLFSDEDLVNLDEWVLNTEAHPFRRPTAEA</sequence>
<dbReference type="Gene3D" id="1.50.10.10">
    <property type="match status" value="3"/>
</dbReference>
<feature type="binding site" evidence="7">
    <location>
        <position position="887"/>
    </location>
    <ligand>
        <name>Ca(2+)</name>
        <dbReference type="ChEBI" id="CHEBI:29108"/>
    </ligand>
</feature>
<feature type="region of interest" description="Disordered" evidence="10">
    <location>
        <begin position="729"/>
        <end position="768"/>
    </location>
</feature>
<evidence type="ECO:0000313" key="13">
    <source>
        <dbReference type="Proteomes" id="UP000799429"/>
    </source>
</evidence>
<accession>A0A9P4S9Z3</accession>
<evidence type="ECO:0000256" key="5">
    <source>
        <dbReference type="ARBA" id="ARBA00023157"/>
    </source>
</evidence>
<dbReference type="InterPro" id="IPR036026">
    <property type="entry name" value="Seven-hairpin_glycosidases"/>
</dbReference>
<feature type="chain" id="PRO_5040374373" description="alpha-1,2-Mannosidase" evidence="11">
    <location>
        <begin position="25"/>
        <end position="899"/>
    </location>
</feature>